<dbReference type="AlphaFoldDB" id="A0A6G1LQB3"/>
<feature type="chain" id="PRO_5026125783" description="PEBP-like protein" evidence="1">
    <location>
        <begin position="20"/>
        <end position="265"/>
    </location>
</feature>
<dbReference type="Gene3D" id="3.90.280.10">
    <property type="entry name" value="PEBP-like"/>
    <property type="match status" value="1"/>
</dbReference>
<keyword evidence="3" id="KW-1185">Reference proteome</keyword>
<dbReference type="Proteomes" id="UP000799436">
    <property type="component" value="Unassembled WGS sequence"/>
</dbReference>
<evidence type="ECO:0008006" key="4">
    <source>
        <dbReference type="Google" id="ProtNLM"/>
    </source>
</evidence>
<dbReference type="SUPFAM" id="SSF49777">
    <property type="entry name" value="PEBP-like"/>
    <property type="match status" value="1"/>
</dbReference>
<feature type="signal peptide" evidence="1">
    <location>
        <begin position="1"/>
        <end position="19"/>
    </location>
</feature>
<gene>
    <name evidence="2" type="ORF">EJ03DRAFT_346957</name>
</gene>
<sequence length="265" mass="27208">MKSSSVISVLAPFVALAHAQTPYGSEPATNNTLTVTYNSTTITPGQLFLPSSLGNTPQVSSNQKLNGTYLLLFVDLSLGAANAAANLNGTGGLAAGLRCNGSTRLHWAQGNVTQAANGALLTNNSKPISLYNTPNPPASNPTPNVYTFYLFSQPSNFTLPAWDADRDLYATSSTARLNFSVQAIADEVGPPVAATYLQAAKNGSNSTQVPLNQLNQTCGSTLNTTNGTGSRSGAVAINGASNGKVLEAGVWVLLAGVAGAMAVFV</sequence>
<evidence type="ECO:0000256" key="1">
    <source>
        <dbReference type="SAM" id="SignalP"/>
    </source>
</evidence>
<name>A0A6G1LQB3_9PEZI</name>
<dbReference type="InterPro" id="IPR036610">
    <property type="entry name" value="PEBP-like_sf"/>
</dbReference>
<evidence type="ECO:0000313" key="3">
    <source>
        <dbReference type="Proteomes" id="UP000799436"/>
    </source>
</evidence>
<reference evidence="2" key="1">
    <citation type="journal article" date="2020" name="Stud. Mycol.">
        <title>101 Dothideomycetes genomes: a test case for predicting lifestyles and emergence of pathogens.</title>
        <authorList>
            <person name="Haridas S."/>
            <person name="Albert R."/>
            <person name="Binder M."/>
            <person name="Bloem J."/>
            <person name="Labutti K."/>
            <person name="Salamov A."/>
            <person name="Andreopoulos B."/>
            <person name="Baker S."/>
            <person name="Barry K."/>
            <person name="Bills G."/>
            <person name="Bluhm B."/>
            <person name="Cannon C."/>
            <person name="Castanera R."/>
            <person name="Culley D."/>
            <person name="Daum C."/>
            <person name="Ezra D."/>
            <person name="Gonzalez J."/>
            <person name="Henrissat B."/>
            <person name="Kuo A."/>
            <person name="Liang C."/>
            <person name="Lipzen A."/>
            <person name="Lutzoni F."/>
            <person name="Magnuson J."/>
            <person name="Mondo S."/>
            <person name="Nolan M."/>
            <person name="Ohm R."/>
            <person name="Pangilinan J."/>
            <person name="Park H.-J."/>
            <person name="Ramirez L."/>
            <person name="Alfaro M."/>
            <person name="Sun H."/>
            <person name="Tritt A."/>
            <person name="Yoshinaga Y."/>
            <person name="Zwiers L.-H."/>
            <person name="Turgeon B."/>
            <person name="Goodwin S."/>
            <person name="Spatafora J."/>
            <person name="Crous P."/>
            <person name="Grigoriev I."/>
        </authorList>
    </citation>
    <scope>NUCLEOTIDE SEQUENCE</scope>
    <source>
        <strain evidence="2">CBS 116005</strain>
    </source>
</reference>
<evidence type="ECO:0000313" key="2">
    <source>
        <dbReference type="EMBL" id="KAF2774344.1"/>
    </source>
</evidence>
<keyword evidence="1" id="KW-0732">Signal</keyword>
<accession>A0A6G1LQB3</accession>
<dbReference type="EMBL" id="ML995808">
    <property type="protein sequence ID" value="KAF2774344.1"/>
    <property type="molecule type" value="Genomic_DNA"/>
</dbReference>
<protein>
    <recommendedName>
        <fullName evidence="4">PEBP-like protein</fullName>
    </recommendedName>
</protein>
<dbReference type="OrthoDB" id="2506647at2759"/>
<dbReference type="InterPro" id="IPR035810">
    <property type="entry name" value="PEBP_euk"/>
</dbReference>
<dbReference type="CDD" id="cd00866">
    <property type="entry name" value="PEBP_euk"/>
    <property type="match status" value="1"/>
</dbReference>
<proteinExistence type="predicted"/>
<organism evidence="2 3">
    <name type="scientific">Teratosphaeria nubilosa</name>
    <dbReference type="NCBI Taxonomy" id="161662"/>
    <lineage>
        <taxon>Eukaryota</taxon>
        <taxon>Fungi</taxon>
        <taxon>Dikarya</taxon>
        <taxon>Ascomycota</taxon>
        <taxon>Pezizomycotina</taxon>
        <taxon>Dothideomycetes</taxon>
        <taxon>Dothideomycetidae</taxon>
        <taxon>Mycosphaerellales</taxon>
        <taxon>Teratosphaeriaceae</taxon>
        <taxon>Teratosphaeria</taxon>
    </lineage>
</organism>